<evidence type="ECO:0000256" key="2">
    <source>
        <dbReference type="ARBA" id="ARBA00022448"/>
    </source>
</evidence>
<comment type="subcellular location">
    <subcellularLocation>
        <location evidence="7">Cell membrane</location>
        <topology evidence="7">Multi-pass membrane protein</topology>
    </subcellularLocation>
    <subcellularLocation>
        <location evidence="1">Membrane</location>
        <topology evidence="1">Multi-pass membrane protein</topology>
    </subcellularLocation>
</comment>
<protein>
    <recommendedName>
        <fullName evidence="7">Protein-methionine-sulfoxide reductase heme-binding subunit MsrQ</fullName>
    </recommendedName>
    <alternativeName>
        <fullName evidence="7">Flavocytochrome MsrQ</fullName>
    </alternativeName>
</protein>
<accession>K9H6B4</accession>
<sequence>MVLMMSSAAATLAHPGRWGRSPALKPAVFALCLVPFAELLLRVAGLGLWGSLGANPVESIIRFSGDWAIRMLLVALAVTPVRELTGLQWLAKLRRMLGLFAFFYAVVHVLAYVGMDQLFAWGRIWADIVKRNYITVGMASFVVLAALAATSPKRMVKALGGRRWQRLHKTVYAAGALAVLHYAMMVKADLTQPLIHAAILTALLAARPLLSLRNRRGKRPAGRQGSQKGDPKLVHRS</sequence>
<keyword evidence="4 7" id="KW-1133">Transmembrane helix</keyword>
<feature type="transmembrane region" description="Helical" evidence="7">
    <location>
        <begin position="133"/>
        <end position="150"/>
    </location>
</feature>
<dbReference type="Proteomes" id="UP000009881">
    <property type="component" value="Unassembled WGS sequence"/>
</dbReference>
<comment type="subunit">
    <text evidence="7">Heterodimer of a catalytic subunit (MsrP) and a heme-binding subunit (MsrQ).</text>
</comment>
<dbReference type="GO" id="GO:0010181">
    <property type="term" value="F:FMN binding"/>
    <property type="evidence" value="ECO:0007669"/>
    <property type="project" value="UniProtKB-UniRule"/>
</dbReference>
<keyword evidence="7" id="KW-0285">Flavoprotein</keyword>
<dbReference type="RefSeq" id="WP_009539087.1">
    <property type="nucleotide sequence ID" value="NZ_ANHY01000003.1"/>
</dbReference>
<gene>
    <name evidence="7" type="primary">msrQ</name>
    <name evidence="10" type="ORF">C882_2678</name>
</gene>
<keyword evidence="7" id="KW-0479">Metal-binding</keyword>
<comment type="similarity">
    <text evidence="7">Belongs to the MsrQ family.</text>
</comment>
<dbReference type="GO" id="GO:0020037">
    <property type="term" value="F:heme binding"/>
    <property type="evidence" value="ECO:0007669"/>
    <property type="project" value="UniProtKB-UniRule"/>
</dbReference>
<evidence type="ECO:0000256" key="6">
    <source>
        <dbReference type="ARBA" id="ARBA00023136"/>
    </source>
</evidence>
<dbReference type="GO" id="GO:0009055">
    <property type="term" value="F:electron transfer activity"/>
    <property type="evidence" value="ECO:0007669"/>
    <property type="project" value="UniProtKB-UniRule"/>
</dbReference>
<dbReference type="STRING" id="1238182.C882_2678"/>
<evidence type="ECO:0000256" key="8">
    <source>
        <dbReference type="SAM" id="MobiDB-lite"/>
    </source>
</evidence>
<keyword evidence="6 7" id="KW-0472">Membrane</keyword>
<keyword evidence="3 7" id="KW-0812">Transmembrane</keyword>
<keyword evidence="11" id="KW-1185">Reference proteome</keyword>
<dbReference type="EMBL" id="ANHY01000003">
    <property type="protein sequence ID" value="EKV32599.1"/>
    <property type="molecule type" value="Genomic_DNA"/>
</dbReference>
<dbReference type="GO" id="GO:0030091">
    <property type="term" value="P:protein repair"/>
    <property type="evidence" value="ECO:0007669"/>
    <property type="project" value="UniProtKB-UniRule"/>
</dbReference>
<dbReference type="PANTHER" id="PTHR36964">
    <property type="entry name" value="PROTEIN-METHIONINE-SULFOXIDE REDUCTASE HEME-BINDING SUBUNIT MSRQ"/>
    <property type="match status" value="1"/>
</dbReference>
<feature type="transmembrane region" description="Helical" evidence="7">
    <location>
        <begin position="96"/>
        <end position="113"/>
    </location>
</feature>
<organism evidence="10 11">
    <name type="scientific">Caenispirillum salinarum AK4</name>
    <dbReference type="NCBI Taxonomy" id="1238182"/>
    <lineage>
        <taxon>Bacteria</taxon>
        <taxon>Pseudomonadati</taxon>
        <taxon>Pseudomonadota</taxon>
        <taxon>Alphaproteobacteria</taxon>
        <taxon>Rhodospirillales</taxon>
        <taxon>Novispirillaceae</taxon>
        <taxon>Caenispirillum</taxon>
    </lineage>
</organism>
<dbReference type="GO" id="GO:0005886">
    <property type="term" value="C:plasma membrane"/>
    <property type="evidence" value="ECO:0007669"/>
    <property type="project" value="UniProtKB-SubCell"/>
</dbReference>
<evidence type="ECO:0000313" key="11">
    <source>
        <dbReference type="Proteomes" id="UP000009881"/>
    </source>
</evidence>
<feature type="domain" description="Ferric oxidoreductase" evidence="9">
    <location>
        <begin position="65"/>
        <end position="178"/>
    </location>
</feature>
<dbReference type="InterPro" id="IPR022837">
    <property type="entry name" value="MsrQ-like"/>
</dbReference>
<evidence type="ECO:0000256" key="1">
    <source>
        <dbReference type="ARBA" id="ARBA00004141"/>
    </source>
</evidence>
<evidence type="ECO:0000256" key="3">
    <source>
        <dbReference type="ARBA" id="ARBA00022692"/>
    </source>
</evidence>
<dbReference type="eggNOG" id="COG2717">
    <property type="taxonomic scope" value="Bacteria"/>
</dbReference>
<keyword evidence="2 7" id="KW-0813">Transport</keyword>
<comment type="cofactor">
    <cofactor evidence="7">
        <name>heme b</name>
        <dbReference type="ChEBI" id="CHEBI:60344"/>
    </cofactor>
    <text evidence="7">Binds 1 heme b (iron(II)-protoporphyrin IX) group per subunit.</text>
</comment>
<comment type="caution">
    <text evidence="10">The sequence shown here is derived from an EMBL/GenBank/DDBJ whole genome shotgun (WGS) entry which is preliminary data.</text>
</comment>
<evidence type="ECO:0000256" key="4">
    <source>
        <dbReference type="ARBA" id="ARBA00022989"/>
    </source>
</evidence>
<feature type="transmembrane region" description="Helical" evidence="7">
    <location>
        <begin position="171"/>
        <end position="188"/>
    </location>
</feature>
<keyword evidence="7" id="KW-0288">FMN</keyword>
<dbReference type="PATRIC" id="fig|1238182.3.peg.638"/>
<comment type="cofactor">
    <cofactor evidence="7">
        <name>FMN</name>
        <dbReference type="ChEBI" id="CHEBI:58210"/>
    </cofactor>
    <text evidence="7">Binds 1 FMN per subunit.</text>
</comment>
<reference evidence="10 11" key="1">
    <citation type="journal article" date="2013" name="Genome Announc.">
        <title>Draft Genome Sequence of an Alphaproteobacterium, Caenispirillum salinarum AK4(T), Isolated from a Solar Saltern.</title>
        <authorList>
            <person name="Khatri I."/>
            <person name="Singh A."/>
            <person name="Korpole S."/>
            <person name="Pinnaka A.K."/>
            <person name="Subramanian S."/>
        </authorList>
    </citation>
    <scope>NUCLEOTIDE SEQUENCE [LARGE SCALE GENOMIC DNA]</scope>
    <source>
        <strain evidence="10 11">AK4</strain>
    </source>
</reference>
<dbReference type="AlphaFoldDB" id="K9H6B4"/>
<dbReference type="InterPro" id="IPR013130">
    <property type="entry name" value="Fe3_Rdtase_TM_dom"/>
</dbReference>
<dbReference type="PANTHER" id="PTHR36964:SF1">
    <property type="entry name" value="PROTEIN-METHIONINE-SULFOXIDE REDUCTASE HEME-BINDING SUBUNIT MSRQ"/>
    <property type="match status" value="1"/>
</dbReference>
<proteinExistence type="inferred from homology"/>
<feature type="region of interest" description="Disordered" evidence="8">
    <location>
        <begin position="215"/>
        <end position="237"/>
    </location>
</feature>
<dbReference type="GO" id="GO:0016679">
    <property type="term" value="F:oxidoreductase activity, acting on diphenols and related substances as donors"/>
    <property type="evidence" value="ECO:0007669"/>
    <property type="project" value="TreeGrafter"/>
</dbReference>
<dbReference type="Pfam" id="PF01794">
    <property type="entry name" value="Ferric_reduct"/>
    <property type="match status" value="1"/>
</dbReference>
<evidence type="ECO:0000256" key="7">
    <source>
        <dbReference type="HAMAP-Rule" id="MF_01207"/>
    </source>
</evidence>
<name>K9H6B4_9PROT</name>
<dbReference type="GO" id="GO:0046872">
    <property type="term" value="F:metal ion binding"/>
    <property type="evidence" value="ECO:0007669"/>
    <property type="project" value="UniProtKB-KW"/>
</dbReference>
<keyword evidence="7" id="KW-0249">Electron transport</keyword>
<comment type="function">
    <text evidence="7">Part of the MsrPQ system that repairs oxidized periplasmic proteins containing methionine sulfoxide residues (Met-O), using respiratory chain electrons. Thus protects these proteins from oxidative-stress damage caused by reactive species of oxygen and chlorine generated by the host defense mechanisms. MsrPQ is essential for the maintenance of envelope integrity under bleach stress, rescuing a wide series of structurally unrelated periplasmic proteins from methionine oxidation. MsrQ provides electrons for reduction to the reductase catalytic subunit MsrP, using the quinone pool of the respiratory chain.</text>
</comment>
<keyword evidence="7" id="KW-0349">Heme</keyword>
<dbReference type="HAMAP" id="MF_01207">
    <property type="entry name" value="MsrQ"/>
    <property type="match status" value="1"/>
</dbReference>
<keyword evidence="5 7" id="KW-0408">Iron</keyword>
<keyword evidence="7" id="KW-1003">Cell membrane</keyword>
<feature type="transmembrane region" description="Helical" evidence="7">
    <location>
        <begin position="194"/>
        <end position="210"/>
    </location>
</feature>
<comment type="caution">
    <text evidence="7">Lacks conserved residue(s) required for the propagation of feature annotation.</text>
</comment>
<evidence type="ECO:0000313" key="10">
    <source>
        <dbReference type="EMBL" id="EKV32599.1"/>
    </source>
</evidence>
<evidence type="ECO:0000259" key="9">
    <source>
        <dbReference type="Pfam" id="PF01794"/>
    </source>
</evidence>
<evidence type="ECO:0000256" key="5">
    <source>
        <dbReference type="ARBA" id="ARBA00023004"/>
    </source>
</evidence>